<protein>
    <recommendedName>
        <fullName evidence="2">Autotransporter domain-containing protein</fullName>
    </recommendedName>
</protein>
<evidence type="ECO:0000259" key="2">
    <source>
        <dbReference type="PROSITE" id="PS51208"/>
    </source>
</evidence>
<dbReference type="InterPro" id="IPR013425">
    <property type="entry name" value="Autotrns_rpt"/>
</dbReference>
<dbReference type="Pfam" id="PF12951">
    <property type="entry name" value="PATR"/>
    <property type="match status" value="8"/>
</dbReference>
<dbReference type="RefSeq" id="WP_145928761.1">
    <property type="nucleotide sequence ID" value="NZ_KV441840.1"/>
</dbReference>
<dbReference type="SMART" id="SM00869">
    <property type="entry name" value="Autotransporter"/>
    <property type="match status" value="1"/>
</dbReference>
<evidence type="ECO:0000313" key="3">
    <source>
        <dbReference type="EMBL" id="OAM90170.1"/>
    </source>
</evidence>
<evidence type="ECO:0000313" key="4">
    <source>
        <dbReference type="Proteomes" id="UP000078486"/>
    </source>
</evidence>
<dbReference type="InterPro" id="IPR036709">
    <property type="entry name" value="Autotransporte_beta_dom_sf"/>
</dbReference>
<comment type="caution">
    <text evidence="3">The sequence shown here is derived from an EMBL/GenBank/DDBJ whole genome shotgun (WGS) entry which is preliminary data.</text>
</comment>
<dbReference type="SUPFAM" id="SSF51126">
    <property type="entry name" value="Pectin lyase-like"/>
    <property type="match status" value="3"/>
</dbReference>
<dbReference type="PROSITE" id="PS51208">
    <property type="entry name" value="AUTOTRANSPORTER"/>
    <property type="match status" value="1"/>
</dbReference>
<dbReference type="Proteomes" id="UP000078486">
    <property type="component" value="Unassembled WGS sequence"/>
</dbReference>
<keyword evidence="4" id="KW-1185">Reference proteome</keyword>
<name>A0A178IJV5_9BACT</name>
<dbReference type="OrthoDB" id="199826at2"/>
<dbReference type="STRING" id="1184151.AW736_10385"/>
<dbReference type="InterPro" id="IPR005546">
    <property type="entry name" value="Autotransporte_beta"/>
</dbReference>
<feature type="domain" description="Autotransporter" evidence="2">
    <location>
        <begin position="1840"/>
        <end position="2130"/>
    </location>
</feature>
<keyword evidence="1" id="KW-0732">Signal</keyword>
<reference evidence="3 4" key="1">
    <citation type="submission" date="2016-01" db="EMBL/GenBank/DDBJ databases">
        <title>High potential of lignocellulose degradation of a new Verrucomicrobia species.</title>
        <authorList>
            <person name="Wang Y."/>
            <person name="Shi Y."/>
            <person name="Qiu Z."/>
            <person name="Liu S."/>
            <person name="Yang H."/>
        </authorList>
    </citation>
    <scope>NUCLEOTIDE SEQUENCE [LARGE SCALE GENOMIC DNA]</scope>
    <source>
        <strain evidence="3 4">TSB47</strain>
    </source>
</reference>
<proteinExistence type="predicted"/>
<accession>A0A178IJV5</accession>
<dbReference type="Gene3D" id="2.40.128.130">
    <property type="entry name" value="Autotransporter beta-domain"/>
    <property type="match status" value="1"/>
</dbReference>
<gene>
    <name evidence="3" type="ORF">AW736_10385</name>
</gene>
<dbReference type="SUPFAM" id="SSF103515">
    <property type="entry name" value="Autotransporter"/>
    <property type="match status" value="1"/>
</dbReference>
<dbReference type="InterPro" id="IPR011050">
    <property type="entry name" value="Pectin_lyase_fold/virulence"/>
</dbReference>
<dbReference type="EMBL" id="LRRQ01000075">
    <property type="protein sequence ID" value="OAM90170.1"/>
    <property type="molecule type" value="Genomic_DNA"/>
</dbReference>
<organism evidence="3 4">
    <name type="scientific">Termitidicoccus mucosus</name>
    <dbReference type="NCBI Taxonomy" id="1184151"/>
    <lineage>
        <taxon>Bacteria</taxon>
        <taxon>Pseudomonadati</taxon>
        <taxon>Verrucomicrobiota</taxon>
        <taxon>Opitutia</taxon>
        <taxon>Opitutales</taxon>
        <taxon>Opitutaceae</taxon>
        <taxon>Termitidicoccus</taxon>
    </lineage>
</organism>
<sequence length="2130" mass="212518">MFQDIHYDQDNRHAGVAEINTTYTNLTQLNVTGVDFMRISNGGPVNYNGVGGVFLFNKAGLTSTFTDVLFQDNYSWGEGGIARVALGNVIFNDVTVRGNYTRGNKNAGAFTFNSTGALTMNGGLIEANRTGFDGGVFALAAAANTTLTLNNVVIRDNWAGRSAGVFLNNMSSSTAKVVINLTAAGGTNNYLYSGNIAGNASNYHTATPTVGEYMINNNAPAPLAKAGGFYRGNNAAGTLEINVESGITLAIGTADAADMDTLATNNAMAHKLNKLGGGDLVLNANNAYFVGNTTVAAGRLLLGNAGAQLGGSITVSAGATFGGSGTVSSLLQNDTAAAASLTAQAGAALQIGAPGAVAPQKLYFARTGSNTLTLSGGVILNFDLFGSDGAPDTYNQLIADQLVAGTGTNIIAISNLGTADSYTLISSSSFIGEASNFTYTLANASVTARNSLTFEKSGQDLLLNNSLASLALTWTGSEGMSWINSAISAASWTDGGAPAETHFNTGDAVIFDATADSSHRGVTVAAEGVTVSGMKVAGDADYTFDGGVITVDAGSARPAFTGTTGKLEKSGTGAMTLANAGNNFGRIEIAGGAIVFSDTAQLGAGADEIRFTGDGMLRTAADGLVLANRLESDANRTGAIDTNGNTLAYAGVLAGSGTLAKIGAGVLRLTSDNAAYAASFALREGTLLLDAPSAKLGGIVTSANGTILGGSGEFTGTVNLVAGAILQIGVDSTQSTLGVGTLNFDGGTLAFDLFDGTAADKLNAATLGTLAGGYGVDVSSYRHGSRPLATINAGDRATFANSAAVTVGGRPQSGLRQLMKLGVSGNDLIVTGTSDSSRDMKWTGAGSTITAWDDANANWTDAGAVHTFAEGDRVTFDAGSPGASHAIAIAGTRITVSDMVVQGNADYRFTGAAVVADPGSVVGAILTGAQGKLTKDGSGKLTLANDGVNAFKGGIDLKAGTLALEASGASGTHAINLAGAAATLQMAGADLTLVNAINLGANTLIFDTQAFNATLQGSIAGSGSLIKTGAGTLTLDGASTHTGVNTLSAGVLALGHGSALGADSAKLAVGADGAAVRLAAAGLSIANAIDLGAHTLTLDALGNTGTFSGIISGAGGLTKIGAGTVALSGSNTFSGPLAINEGVVSLRSANALGAAQLKGTGVLAVTTGNFAFASTALGGGFTGTVAAADSGHLALDANAAALLSVDGAVLRIDSGGVVQKASGNVAIDSLALNGGLMGFGMNGQNPDGILTVDTLDLGSGVSSIGLDTSALLADIVNPPVPPDPNILDLDNGVGGTRLVAATTITGAGTIVLTSTDGSAIPTPAYVNITQSGDTVARAGYNYTTSVVTDGSGEGNGVYMGYGLAEIGILDGKTLILDNGSSTDSNLSAKITGPGGLDIRATGSAAVTLTNAGNDYTGATTLSSGTLRAGAANVIATSSGVEVKAGAVFDMDGFAQTVKNLAGAGSIMMGTGSLTVDTAAGGLFSGGITGSGKLIKTGAGRLSLTGSSAYTGGTELAAGELGIGHSHALGTGALTVTAADVKLAIEGNNLTVVNAIAIGGNGLAIDSGTSSNSVLAGVISGAGAVVAGGNGEVGLAGANTFSGGLAINSGRVFATGSNGARAIGTAAVTIAPSAVLEFRGVTAGAVNNTLGGDTVEFTNSTLALGGANTLQRFIVGSGARITASSTGALGGVSAAVTIGSGGELGISPLGTVAGTLEVKNGGKLIFNPMWRVNTSPMLTVDSAIIENGASIGFGSFVSGDYLLLQTAGTLSAGQNITFDPGPNVGLDVAYFKIDPDAGTVSFGALNYVANPGKDIAAMFDAMTAAGNAIYSRVSEGFLFATDRPAGSFWLKGIGSYASYDGNTGPSDYVHGTIDSNAGKTGYANDTYGIVAGFDRKVSEQFLAGAYVGCLSNRIRTDDRLSENEGTLPFGGAYGALRFGTVYLAADLMFGSMDADTSRFEQTGYATGAYKTSIYGASIEAGTILGAWDKGAIKPAVALHYTSLRYRNQDETGPGSVLIDGFDIEYLESLVSLQVTQEITLPWKKPGVIDGRIGWRGSLKDSPIKTTGRFLGGAPDENFAIAVDQYNRNGLLIGLGLRFGLTEKSDFSLGYDFELGSEFNRHTLEAAVRFIW</sequence>
<dbReference type="NCBIfam" id="TIGR02601">
    <property type="entry name" value="autotrns_rpt"/>
    <property type="match status" value="4"/>
</dbReference>
<evidence type="ECO:0000256" key="1">
    <source>
        <dbReference type="ARBA" id="ARBA00022729"/>
    </source>
</evidence>